<name>A0AAN8A104_9PEZI</name>
<reference evidence="1" key="1">
    <citation type="submission" date="2023-08" db="EMBL/GenBank/DDBJ databases">
        <title>Black Yeasts Isolated from many extreme environments.</title>
        <authorList>
            <person name="Coleine C."/>
            <person name="Stajich J.E."/>
            <person name="Selbmann L."/>
        </authorList>
    </citation>
    <scope>NUCLEOTIDE SEQUENCE</scope>
    <source>
        <strain evidence="1">CCFEE 5810</strain>
    </source>
</reference>
<accession>A0AAN8A104</accession>
<dbReference type="Proteomes" id="UP001310594">
    <property type="component" value="Unassembled WGS sequence"/>
</dbReference>
<proteinExistence type="predicted"/>
<evidence type="ECO:0000313" key="2">
    <source>
        <dbReference type="Proteomes" id="UP001310594"/>
    </source>
</evidence>
<protein>
    <submittedName>
        <fullName evidence="1">Uncharacterized protein</fullName>
    </submittedName>
</protein>
<evidence type="ECO:0000313" key="1">
    <source>
        <dbReference type="EMBL" id="KAK5697477.1"/>
    </source>
</evidence>
<dbReference type="EMBL" id="JAVRQU010000011">
    <property type="protein sequence ID" value="KAK5697477.1"/>
    <property type="molecule type" value="Genomic_DNA"/>
</dbReference>
<comment type="caution">
    <text evidence="1">The sequence shown here is derived from an EMBL/GenBank/DDBJ whole genome shotgun (WGS) entry which is preliminary data.</text>
</comment>
<organism evidence="1 2">
    <name type="scientific">Elasticomyces elasticus</name>
    <dbReference type="NCBI Taxonomy" id="574655"/>
    <lineage>
        <taxon>Eukaryota</taxon>
        <taxon>Fungi</taxon>
        <taxon>Dikarya</taxon>
        <taxon>Ascomycota</taxon>
        <taxon>Pezizomycotina</taxon>
        <taxon>Dothideomycetes</taxon>
        <taxon>Dothideomycetidae</taxon>
        <taxon>Mycosphaerellales</taxon>
        <taxon>Teratosphaeriaceae</taxon>
        <taxon>Elasticomyces</taxon>
    </lineage>
</organism>
<sequence length="713" mass="80229">MLVSVARPGTLARLCSASSRLALVARRPLLVRHLGLTPHTQLKNAETRRSHYRTVSTGTETASTEPLPIAAFLERVKDGSATIDDAQCCLEHHYSILADLPPSTRQEQARSLSVGGQLLEWLWEVCHDDRARVYDDQLFSNRLCWFLVLEDLEDLVWKWIKMETKQATESPNAEQPMHPGRGPRWTGKLLGGLAQAHLDLAPGRVVDNALRRFQQVADLRSPDGTGFLGSQLVQMRVTIQRALLKIECLPCDTKLFDHFVASTPVVERPDRVALTRARLRLFHPTKPTAPPMLHLVRVKHPMVEKVLREARPAAIRSMTSHMLRAACILCLENADDDASFLEALVQQKDPKLWYNREKFWSSQTADPKLESLVEASERRGELSHIPARWSTTSALLTQVPRTRPLSVSSVRNRSFSQCARPQVIVKQGACSRGSATISDAQSCVLHHYTKVRRLPQNEHGDAVKKSAIGSEVLSWLLSLGNEDLNSNFKDVNFRNALSWLLVLEGKEDSVWEIIQDIVSRAMQNTGESVMHRHLKAVDWTGRLLAGFAAAHLDLAPRRIADNAIKCLERLVTSRMTGVAELPLAPMTTLLGKELRRSACTPCSPKAFDQFLTLIAHDEGPRRIELARARFILFHPTQATARPFLELVRTNHPELTVILCARSEARNNLSSDLMRAAYILRVEGSEHDATYLENIVQNLTPLVWHARERIWQDL</sequence>
<gene>
    <name evidence="1" type="ORF">LTR97_007615</name>
</gene>
<dbReference type="AlphaFoldDB" id="A0AAN8A104"/>